<dbReference type="AlphaFoldDB" id="A0A0E9XDT3"/>
<reference evidence="1" key="2">
    <citation type="journal article" date="2015" name="Fish Shellfish Immunol.">
        <title>Early steps in the European eel (Anguilla anguilla)-Vibrio vulnificus interaction in the gills: Role of the RtxA13 toxin.</title>
        <authorList>
            <person name="Callol A."/>
            <person name="Pajuelo D."/>
            <person name="Ebbesson L."/>
            <person name="Teles M."/>
            <person name="MacKenzie S."/>
            <person name="Amaro C."/>
        </authorList>
    </citation>
    <scope>NUCLEOTIDE SEQUENCE</scope>
</reference>
<reference evidence="1" key="1">
    <citation type="submission" date="2014-11" db="EMBL/GenBank/DDBJ databases">
        <authorList>
            <person name="Amaro Gonzalez C."/>
        </authorList>
    </citation>
    <scope>NUCLEOTIDE SEQUENCE</scope>
</reference>
<protein>
    <submittedName>
        <fullName evidence="1">Uncharacterized protein</fullName>
    </submittedName>
</protein>
<name>A0A0E9XDT3_ANGAN</name>
<organism evidence="1">
    <name type="scientific">Anguilla anguilla</name>
    <name type="common">European freshwater eel</name>
    <name type="synonym">Muraena anguilla</name>
    <dbReference type="NCBI Taxonomy" id="7936"/>
    <lineage>
        <taxon>Eukaryota</taxon>
        <taxon>Metazoa</taxon>
        <taxon>Chordata</taxon>
        <taxon>Craniata</taxon>
        <taxon>Vertebrata</taxon>
        <taxon>Euteleostomi</taxon>
        <taxon>Actinopterygii</taxon>
        <taxon>Neopterygii</taxon>
        <taxon>Teleostei</taxon>
        <taxon>Anguilliformes</taxon>
        <taxon>Anguillidae</taxon>
        <taxon>Anguilla</taxon>
    </lineage>
</organism>
<evidence type="ECO:0000313" key="1">
    <source>
        <dbReference type="EMBL" id="JAI00785.1"/>
    </source>
</evidence>
<proteinExistence type="predicted"/>
<dbReference type="EMBL" id="GBXM01007793">
    <property type="protein sequence ID" value="JAI00785.1"/>
    <property type="molecule type" value="Transcribed_RNA"/>
</dbReference>
<accession>A0A0E9XDT3</accession>
<sequence length="41" mass="4438">MSSLRPSMPMSNVVLHKKTGSSTFNSSVSPGDLKCCSFYLL</sequence>